<dbReference type="AlphaFoldDB" id="A0A501W7M0"/>
<accession>A0A501W7M0</accession>
<dbReference type="GO" id="GO:0016301">
    <property type="term" value="F:kinase activity"/>
    <property type="evidence" value="ECO:0007669"/>
    <property type="project" value="UniProtKB-KW"/>
</dbReference>
<name>A0A501W7M0_9BACT</name>
<evidence type="ECO:0000313" key="2">
    <source>
        <dbReference type="Proteomes" id="UP000316727"/>
    </source>
</evidence>
<dbReference type="RefSeq" id="WP_140619902.1">
    <property type="nucleotide sequence ID" value="NZ_VFRQ01000002.1"/>
</dbReference>
<comment type="caution">
    <text evidence="1">The sequence shown here is derived from an EMBL/GenBank/DDBJ whole genome shotgun (WGS) entry which is preliminary data.</text>
</comment>
<keyword evidence="2" id="KW-1185">Reference proteome</keyword>
<sequence length="115" mass="13323">MELARLDFQQLRVKHIFCKSKVRTVLYGAGDDSSFFQSQNPVSLWFTSVGQVKYGKEPEMQHLHRLHRDFSVLSDELIKKYKSGQIEQAHAGLAELGEMSDKFLKIVSSLEMRYQ</sequence>
<evidence type="ECO:0000313" key="1">
    <source>
        <dbReference type="EMBL" id="TPE45308.1"/>
    </source>
</evidence>
<organism evidence="1 2">
    <name type="scientific">Pontibacter mangrovi</name>
    <dbReference type="NCBI Taxonomy" id="2589816"/>
    <lineage>
        <taxon>Bacteria</taxon>
        <taxon>Pseudomonadati</taxon>
        <taxon>Bacteroidota</taxon>
        <taxon>Cytophagia</taxon>
        <taxon>Cytophagales</taxon>
        <taxon>Hymenobacteraceae</taxon>
        <taxon>Pontibacter</taxon>
    </lineage>
</organism>
<dbReference type="Proteomes" id="UP000316727">
    <property type="component" value="Unassembled WGS sequence"/>
</dbReference>
<gene>
    <name evidence="1" type="ORF">FJM65_04515</name>
</gene>
<protein>
    <submittedName>
        <fullName evidence="1">Histidine kinase</fullName>
    </submittedName>
</protein>
<keyword evidence="1" id="KW-0808">Transferase</keyword>
<keyword evidence="1" id="KW-0418">Kinase</keyword>
<dbReference type="OrthoDB" id="882529at2"/>
<dbReference type="EMBL" id="VFRQ01000002">
    <property type="protein sequence ID" value="TPE45308.1"/>
    <property type="molecule type" value="Genomic_DNA"/>
</dbReference>
<proteinExistence type="predicted"/>
<reference evidence="1 2" key="1">
    <citation type="submission" date="2019-06" db="EMBL/GenBank/DDBJ databases">
        <title>A novel bacterium of genus Pontibacter, isolated from marine sediment.</title>
        <authorList>
            <person name="Huang H."/>
            <person name="Mo K."/>
            <person name="Hu Y."/>
        </authorList>
    </citation>
    <scope>NUCLEOTIDE SEQUENCE [LARGE SCALE GENOMIC DNA]</scope>
    <source>
        <strain evidence="1 2">HB172049</strain>
    </source>
</reference>
<dbReference type="Gene3D" id="1.20.120.30">
    <property type="entry name" value="Aspartate receptor, ligand-binding domain"/>
    <property type="match status" value="1"/>
</dbReference>